<name>A0ABV3TVP4_9GAMM</name>
<comment type="caution">
    <text evidence="2">The sequence shown here is derived from an EMBL/GenBank/DDBJ whole genome shotgun (WGS) entry which is preliminary data.</text>
</comment>
<sequence>MATDNKTEADAMSKNPLGAAFVERLGNEVFQSTAVSHPYLQALQKGDLPNIDLALKDFAFQYGLYSSQFTRYLSAVIAKLQDASHVRILESNLAEEKGHIGELELPPEVLASVEGQSHASLFRRFQEALGVSSDYSHSDADRPAGKLWSQQFLALCSINEYVGVGAIGIGTELIVSNVYQQILSSLKTHSDLTLEQRIFFDLHSACDDEHAAEMLLLATELATDKEACEQIEYGVKSALELRTLFWDALLERAQCFPVSQPQLTSS</sequence>
<dbReference type="RefSeq" id="WP_368375368.1">
    <property type="nucleotide sequence ID" value="NZ_JBFRYB010000001.1"/>
</dbReference>
<gene>
    <name evidence="2" type="ORF">AB4875_07160</name>
</gene>
<dbReference type="Pfam" id="PF14518">
    <property type="entry name" value="Haem_oxygenas_2"/>
    <property type="match status" value="1"/>
</dbReference>
<keyword evidence="3" id="KW-1185">Reference proteome</keyword>
<dbReference type="PANTHER" id="PTHR40279">
    <property type="entry name" value="PQQC-LIKE PROTEIN"/>
    <property type="match status" value="1"/>
</dbReference>
<dbReference type="Gene3D" id="1.20.910.10">
    <property type="entry name" value="Heme oxygenase-like"/>
    <property type="match status" value="1"/>
</dbReference>
<evidence type="ECO:0000313" key="3">
    <source>
        <dbReference type="Proteomes" id="UP001557484"/>
    </source>
</evidence>
<dbReference type="Proteomes" id="UP001557484">
    <property type="component" value="Unassembled WGS sequence"/>
</dbReference>
<dbReference type="SMART" id="SM01236">
    <property type="entry name" value="Haem_oxygenase_2"/>
    <property type="match status" value="1"/>
</dbReference>
<dbReference type="InterPro" id="IPR016084">
    <property type="entry name" value="Haem_Oase-like_multi-hlx"/>
</dbReference>
<organism evidence="2 3">
    <name type="scientific">Zhongshania arctica</name>
    <dbReference type="NCBI Taxonomy" id="3238302"/>
    <lineage>
        <taxon>Bacteria</taxon>
        <taxon>Pseudomonadati</taxon>
        <taxon>Pseudomonadota</taxon>
        <taxon>Gammaproteobacteria</taxon>
        <taxon>Cellvibrionales</taxon>
        <taxon>Spongiibacteraceae</taxon>
        <taxon>Zhongshania</taxon>
    </lineage>
</organism>
<protein>
    <submittedName>
        <fullName evidence="2">TenA family transcriptional regulator</fullName>
    </submittedName>
</protein>
<evidence type="ECO:0000313" key="2">
    <source>
        <dbReference type="EMBL" id="MEX1665262.1"/>
    </source>
</evidence>
<dbReference type="SUPFAM" id="SSF48613">
    <property type="entry name" value="Heme oxygenase-like"/>
    <property type="match status" value="1"/>
</dbReference>
<proteinExistence type="predicted"/>
<dbReference type="InterPro" id="IPR039068">
    <property type="entry name" value="PqqC-like"/>
</dbReference>
<keyword evidence="1" id="KW-0560">Oxidoreductase</keyword>
<dbReference type="EMBL" id="JBFRYB010000001">
    <property type="protein sequence ID" value="MEX1665262.1"/>
    <property type="molecule type" value="Genomic_DNA"/>
</dbReference>
<evidence type="ECO:0000256" key="1">
    <source>
        <dbReference type="ARBA" id="ARBA00023002"/>
    </source>
</evidence>
<dbReference type="PANTHER" id="PTHR40279:SF3">
    <property type="entry name" value="4-AMINOBENZOATE SYNTHASE"/>
    <property type="match status" value="1"/>
</dbReference>
<accession>A0ABV3TVP4</accession>
<reference evidence="2 3" key="1">
    <citation type="journal article" date="2011" name="Int. J. Syst. Evol. Microbiol.">
        <title>Zhongshania antarctica gen. nov., sp. nov. and Zhongshania guokunii sp. nov., gammaproteobacteria respectively isolated from coastal attached (fast) ice and surface seawater of the Antarctic.</title>
        <authorList>
            <person name="Li H.J."/>
            <person name="Zhang X.Y."/>
            <person name="Chen C.X."/>
            <person name="Zhang Y.J."/>
            <person name="Gao Z.M."/>
            <person name="Yu Y."/>
            <person name="Chen X.L."/>
            <person name="Chen B."/>
            <person name="Zhang Y.Z."/>
        </authorList>
    </citation>
    <scope>NUCLEOTIDE SEQUENCE [LARGE SCALE GENOMIC DNA]</scope>
    <source>
        <strain evidence="2 3">R06B22</strain>
    </source>
</reference>